<organism evidence="1">
    <name type="scientific">freshwater metagenome</name>
    <dbReference type="NCBI Taxonomy" id="449393"/>
    <lineage>
        <taxon>unclassified sequences</taxon>
        <taxon>metagenomes</taxon>
        <taxon>ecological metagenomes</taxon>
    </lineage>
</organism>
<protein>
    <submittedName>
        <fullName evidence="1">Unannotated protein</fullName>
    </submittedName>
</protein>
<evidence type="ECO:0000313" key="1">
    <source>
        <dbReference type="EMBL" id="CAB4900669.1"/>
    </source>
</evidence>
<proteinExistence type="predicted"/>
<gene>
    <name evidence="1" type="ORF">UFOPK3558_00665</name>
</gene>
<dbReference type="AlphaFoldDB" id="A0A6J7GBH3"/>
<dbReference type="EMBL" id="CAFBMI010000047">
    <property type="protein sequence ID" value="CAB4900669.1"/>
    <property type="molecule type" value="Genomic_DNA"/>
</dbReference>
<name>A0A6J7GBH3_9ZZZZ</name>
<sequence length="135" mass="14488">MRCGEESGGKAQKTLKFSLSSSSSIEELKSILGKGAHVLSISFSTRALRGGIAERTTSNAVPANRLATFVKRSIVSWVATGKVEITFSINLRFDVLCETSPREITNPSHMLLLNGTLTRTPTCTCSVSSSGTRYS</sequence>
<accession>A0A6J7GBH3</accession>
<reference evidence="1" key="1">
    <citation type="submission" date="2020-05" db="EMBL/GenBank/DDBJ databases">
        <authorList>
            <person name="Chiriac C."/>
            <person name="Salcher M."/>
            <person name="Ghai R."/>
            <person name="Kavagutti S V."/>
        </authorList>
    </citation>
    <scope>NUCLEOTIDE SEQUENCE</scope>
</reference>